<evidence type="ECO:0000313" key="2">
    <source>
        <dbReference type="Proteomes" id="UP000225204"/>
    </source>
</evidence>
<dbReference type="EMBL" id="MF185731">
    <property type="protein sequence ID" value="ASX99321.1"/>
    <property type="molecule type" value="Genomic_DNA"/>
</dbReference>
<gene>
    <name evidence="1" type="primary">17</name>
    <name evidence="1" type="ORF">SEA_MOLIVIA_17</name>
</gene>
<keyword evidence="2" id="KW-1185">Reference proteome</keyword>
<protein>
    <submittedName>
        <fullName evidence="1">Uncharacterized protein</fullName>
    </submittedName>
</protein>
<dbReference type="RefSeq" id="YP_009610145.1">
    <property type="nucleotide sequence ID" value="NC_042001.1"/>
</dbReference>
<proteinExistence type="predicted"/>
<name>A0A286S1Y4_9CAUD</name>
<dbReference type="GeneID" id="40086232"/>
<dbReference type="KEGG" id="vg:40086232"/>
<accession>A0A286S1Y4</accession>
<reference evidence="2" key="1">
    <citation type="submission" date="2017-06" db="EMBL/GenBank/DDBJ databases">
        <authorList>
            <person name="Kim H.J."/>
            <person name="Triplett B.A."/>
        </authorList>
    </citation>
    <scope>NUCLEOTIDE SEQUENCE [LARGE SCALE GENOMIC DNA]</scope>
</reference>
<sequence>MNRFKSILLENESKLPYSRNMAVNCAFLKKKCSVLGFVLVVDTARRVCKTRCKSNSHVYRRYTWKT</sequence>
<dbReference type="Proteomes" id="UP000225204">
    <property type="component" value="Segment"/>
</dbReference>
<evidence type="ECO:0000313" key="1">
    <source>
        <dbReference type="EMBL" id="ASX99321.1"/>
    </source>
</evidence>
<organism evidence="1 2">
    <name type="scientific">Arthrobacter phage Molivia</name>
    <dbReference type="NCBI Taxonomy" id="2015839"/>
    <lineage>
        <taxon>Viruses</taxon>
        <taxon>Duplodnaviria</taxon>
        <taxon>Heunggongvirae</taxon>
        <taxon>Uroviricota</taxon>
        <taxon>Caudoviricetes</taxon>
        <taxon>Amigovirus</taxon>
        <taxon>Amigovirus molivia</taxon>
    </lineage>
</organism>